<evidence type="ECO:0000256" key="2">
    <source>
        <dbReference type="ARBA" id="ARBA00012438"/>
    </source>
</evidence>
<dbReference type="InterPro" id="IPR052162">
    <property type="entry name" value="Sensor_kinase/Photoreceptor"/>
</dbReference>
<dbReference type="SMART" id="SM00388">
    <property type="entry name" value="HisKA"/>
    <property type="match status" value="1"/>
</dbReference>
<dbReference type="SUPFAM" id="SSF55874">
    <property type="entry name" value="ATPase domain of HSP90 chaperone/DNA topoisomerase II/histidine kinase"/>
    <property type="match status" value="1"/>
</dbReference>
<evidence type="ECO:0000256" key="3">
    <source>
        <dbReference type="ARBA" id="ARBA00022553"/>
    </source>
</evidence>
<gene>
    <name evidence="9" type="ORF">EQG61_11710</name>
</gene>
<reference evidence="10" key="1">
    <citation type="submission" date="2019-01" db="EMBL/GenBank/DDBJ databases">
        <title>Cytophagaceae bacterium strain CAR-16.</title>
        <authorList>
            <person name="Chen W.-M."/>
        </authorList>
    </citation>
    <scope>NUCLEOTIDE SEQUENCE [LARGE SCALE GENOMIC DNA]</scope>
    <source>
        <strain evidence="10">WWJ-16</strain>
    </source>
</reference>
<dbReference type="AlphaFoldDB" id="A0A4V1N2G6"/>
<dbReference type="InterPro" id="IPR036890">
    <property type="entry name" value="HATPase_C_sf"/>
</dbReference>
<accession>A0A4V1N2G6</accession>
<dbReference type="InterPro" id="IPR000014">
    <property type="entry name" value="PAS"/>
</dbReference>
<evidence type="ECO:0000256" key="4">
    <source>
        <dbReference type="ARBA" id="ARBA00022679"/>
    </source>
</evidence>
<dbReference type="Gene3D" id="3.30.450.20">
    <property type="entry name" value="PAS domain"/>
    <property type="match status" value="1"/>
</dbReference>
<feature type="domain" description="Histidine kinase" evidence="6">
    <location>
        <begin position="149"/>
        <end position="362"/>
    </location>
</feature>
<name>A0A4V1N2G6_9FLAO</name>
<dbReference type="InterPro" id="IPR004358">
    <property type="entry name" value="Sig_transdc_His_kin-like_C"/>
</dbReference>
<dbReference type="InterPro" id="IPR000700">
    <property type="entry name" value="PAS-assoc_C"/>
</dbReference>
<keyword evidence="3" id="KW-0597">Phosphoprotein</keyword>
<dbReference type="Pfam" id="PF13426">
    <property type="entry name" value="PAS_9"/>
    <property type="match status" value="1"/>
</dbReference>
<dbReference type="PROSITE" id="PS50109">
    <property type="entry name" value="HIS_KIN"/>
    <property type="match status" value="1"/>
</dbReference>
<feature type="domain" description="PAS" evidence="7">
    <location>
        <begin position="5"/>
        <end position="58"/>
    </location>
</feature>
<evidence type="ECO:0000259" key="6">
    <source>
        <dbReference type="PROSITE" id="PS50109"/>
    </source>
</evidence>
<dbReference type="InterPro" id="IPR003661">
    <property type="entry name" value="HisK_dim/P_dom"/>
</dbReference>
<dbReference type="Pfam" id="PF00512">
    <property type="entry name" value="HisKA"/>
    <property type="match status" value="1"/>
</dbReference>
<dbReference type="RefSeq" id="WP_129462130.1">
    <property type="nucleotide sequence ID" value="NZ_SBKN01000007.1"/>
</dbReference>
<protein>
    <recommendedName>
        <fullName evidence="2">histidine kinase</fullName>
        <ecNumber evidence="2">2.7.13.3</ecNumber>
    </recommendedName>
</protein>
<evidence type="ECO:0000256" key="5">
    <source>
        <dbReference type="ARBA" id="ARBA00022777"/>
    </source>
</evidence>
<dbReference type="InterPro" id="IPR003594">
    <property type="entry name" value="HATPase_dom"/>
</dbReference>
<feature type="domain" description="PAC" evidence="8">
    <location>
        <begin position="79"/>
        <end position="131"/>
    </location>
</feature>
<dbReference type="CDD" id="cd00130">
    <property type="entry name" value="PAS"/>
    <property type="match status" value="1"/>
</dbReference>
<comment type="caution">
    <text evidence="9">The sequence shown here is derived from an EMBL/GenBank/DDBJ whole genome shotgun (WGS) entry which is preliminary data.</text>
</comment>
<sequence>MSHEENVFFKMIYEVSDYAILLLDVNGIVMNWNTGAQRIKGYEAEEIVGNHFEIFYTEHDRLQRKPESLLEIARLMGRATDEGWRLRKDGSTFWGSITITAIHDENGNVNGYTKVTRDLTERRKAELELVEHAKELEKKNRELEQFAYIASHDLQEPLRTITSLYELLNSSYFNNLDENARQMMEFVGEATERMRQLIQGLLEYSRIGKESFPEWVDCQKIVQDVVDDLQLLIRETDTEIMIGPMPHLMGYEVELRQMFANLITNAIKFRKPGDSPLVIITATQEFATWKFAVKDNGIGIPSCYHDKIFIIFQRLHPREMYEGVGIGLAHCHKIAELHKGDIWVDSQEGQGSTFYFTIDTLKLKSA</sequence>
<evidence type="ECO:0000259" key="8">
    <source>
        <dbReference type="PROSITE" id="PS50113"/>
    </source>
</evidence>
<dbReference type="Proteomes" id="UP000289857">
    <property type="component" value="Unassembled WGS sequence"/>
</dbReference>
<dbReference type="SUPFAM" id="SSF55785">
    <property type="entry name" value="PYP-like sensor domain (PAS domain)"/>
    <property type="match status" value="1"/>
</dbReference>
<dbReference type="FunFam" id="3.30.565.10:FF:000006">
    <property type="entry name" value="Sensor histidine kinase WalK"/>
    <property type="match status" value="1"/>
</dbReference>
<dbReference type="GO" id="GO:0000155">
    <property type="term" value="F:phosphorelay sensor kinase activity"/>
    <property type="evidence" value="ECO:0007669"/>
    <property type="project" value="InterPro"/>
</dbReference>
<organism evidence="9 10">
    <name type="scientific">Flavobacterium stagni</name>
    <dbReference type="NCBI Taxonomy" id="2506421"/>
    <lineage>
        <taxon>Bacteria</taxon>
        <taxon>Pseudomonadati</taxon>
        <taxon>Bacteroidota</taxon>
        <taxon>Flavobacteriia</taxon>
        <taxon>Flavobacteriales</taxon>
        <taxon>Flavobacteriaceae</taxon>
        <taxon>Flavobacterium</taxon>
    </lineage>
</organism>
<dbReference type="CDD" id="cd00082">
    <property type="entry name" value="HisKA"/>
    <property type="match status" value="1"/>
</dbReference>
<dbReference type="PROSITE" id="PS50112">
    <property type="entry name" value="PAS"/>
    <property type="match status" value="1"/>
</dbReference>
<keyword evidence="4" id="KW-0808">Transferase</keyword>
<proteinExistence type="predicted"/>
<dbReference type="SMART" id="SM00387">
    <property type="entry name" value="HATPase_c"/>
    <property type="match status" value="1"/>
</dbReference>
<dbReference type="EMBL" id="SBKN01000007">
    <property type="protein sequence ID" value="RXR21670.1"/>
    <property type="molecule type" value="Genomic_DNA"/>
</dbReference>
<dbReference type="InterPro" id="IPR036097">
    <property type="entry name" value="HisK_dim/P_sf"/>
</dbReference>
<dbReference type="Gene3D" id="3.30.565.10">
    <property type="entry name" value="Histidine kinase-like ATPase, C-terminal domain"/>
    <property type="match status" value="1"/>
</dbReference>
<dbReference type="NCBIfam" id="TIGR00229">
    <property type="entry name" value="sensory_box"/>
    <property type="match status" value="1"/>
</dbReference>
<dbReference type="PRINTS" id="PR00344">
    <property type="entry name" value="BCTRLSENSOR"/>
</dbReference>
<evidence type="ECO:0000313" key="9">
    <source>
        <dbReference type="EMBL" id="RXR21670.1"/>
    </source>
</evidence>
<dbReference type="Gene3D" id="1.10.287.130">
    <property type="match status" value="1"/>
</dbReference>
<dbReference type="Pfam" id="PF02518">
    <property type="entry name" value="HATPase_c"/>
    <property type="match status" value="1"/>
</dbReference>
<evidence type="ECO:0000256" key="1">
    <source>
        <dbReference type="ARBA" id="ARBA00000085"/>
    </source>
</evidence>
<dbReference type="PANTHER" id="PTHR43304:SF1">
    <property type="entry name" value="PAC DOMAIN-CONTAINING PROTEIN"/>
    <property type="match status" value="1"/>
</dbReference>
<dbReference type="EC" id="2.7.13.3" evidence="2"/>
<comment type="catalytic activity">
    <reaction evidence="1">
        <text>ATP + protein L-histidine = ADP + protein N-phospho-L-histidine.</text>
        <dbReference type="EC" id="2.7.13.3"/>
    </reaction>
</comment>
<dbReference type="PANTHER" id="PTHR43304">
    <property type="entry name" value="PHYTOCHROME-LIKE PROTEIN CPH1"/>
    <property type="match status" value="1"/>
</dbReference>
<evidence type="ECO:0000313" key="10">
    <source>
        <dbReference type="Proteomes" id="UP000289857"/>
    </source>
</evidence>
<keyword evidence="10" id="KW-1185">Reference proteome</keyword>
<dbReference type="SUPFAM" id="SSF47384">
    <property type="entry name" value="Homodimeric domain of signal transducing histidine kinase"/>
    <property type="match status" value="1"/>
</dbReference>
<dbReference type="OrthoDB" id="9781208at2"/>
<dbReference type="PROSITE" id="PS50113">
    <property type="entry name" value="PAC"/>
    <property type="match status" value="1"/>
</dbReference>
<dbReference type="InterPro" id="IPR035965">
    <property type="entry name" value="PAS-like_dom_sf"/>
</dbReference>
<evidence type="ECO:0000259" key="7">
    <source>
        <dbReference type="PROSITE" id="PS50112"/>
    </source>
</evidence>
<dbReference type="InterPro" id="IPR005467">
    <property type="entry name" value="His_kinase_dom"/>
</dbReference>
<keyword evidence="5" id="KW-0418">Kinase</keyword>